<sequence>MTDLDIKHSAFHAIDYHRAIADVPEASFNNAEVKNYIQGIIPFLHKKRNNRAFQFSSDTGETSTLTNKYASIADCDFDATSLALATRLAKEEQKANQRYGHLNQLHAGGLVQVVYEAEDQFVILIAKVDYNNFLDKSDYTRRSGLPFERYVLKAFTMTFDIDSETGEMNETPTLSVFDTNASISKYWWREFLELEELNTNEANTVTALDAHLRLLKLKLSRNYKSDYTLLRNRVISYFKTCSDYKHDDALDIIFRGYHPLNTELQGEKYDRLLVAATTLPDQKGFDRQFSVVADKVKAKMGHRIPLRPNMELSLLGEIDDLENVVTASESDGRKYITIESESGFEYFKKNGIDAPNS</sequence>
<accession>A0A6C2UB87</accession>
<keyword evidence="2" id="KW-1185">Reference proteome</keyword>
<evidence type="ECO:0008006" key="3">
    <source>
        <dbReference type="Google" id="ProtNLM"/>
    </source>
</evidence>
<reference evidence="1 2" key="1">
    <citation type="submission" date="2019-04" db="EMBL/GenBank/DDBJ databases">
        <authorList>
            <person name="Van Vliet M D."/>
        </authorList>
    </citation>
    <scope>NUCLEOTIDE SEQUENCE [LARGE SCALE GENOMIC DNA]</scope>
    <source>
        <strain evidence="1 2">F1</strain>
    </source>
</reference>
<protein>
    <recommendedName>
        <fullName evidence="3">Nucleoid-associated protein YejK</fullName>
    </recommendedName>
</protein>
<organism evidence="1 2">
    <name type="scientific">Pontiella desulfatans</name>
    <dbReference type="NCBI Taxonomy" id="2750659"/>
    <lineage>
        <taxon>Bacteria</taxon>
        <taxon>Pseudomonadati</taxon>
        <taxon>Kiritimatiellota</taxon>
        <taxon>Kiritimatiellia</taxon>
        <taxon>Kiritimatiellales</taxon>
        <taxon>Pontiellaceae</taxon>
        <taxon>Pontiella</taxon>
    </lineage>
</organism>
<gene>
    <name evidence="1" type="ORF">PDESU_05795</name>
</gene>
<name>A0A6C2UB87_PONDE</name>
<dbReference type="Proteomes" id="UP000366872">
    <property type="component" value="Unassembled WGS sequence"/>
</dbReference>
<dbReference type="EMBL" id="CAAHFG010000004">
    <property type="protein sequence ID" value="VGO17199.1"/>
    <property type="molecule type" value="Genomic_DNA"/>
</dbReference>
<proteinExistence type="predicted"/>
<evidence type="ECO:0000313" key="1">
    <source>
        <dbReference type="EMBL" id="VGO17199.1"/>
    </source>
</evidence>
<evidence type="ECO:0000313" key="2">
    <source>
        <dbReference type="Proteomes" id="UP000366872"/>
    </source>
</evidence>
<dbReference type="AlphaFoldDB" id="A0A6C2UB87"/>